<proteinExistence type="predicted"/>
<gene>
    <name evidence="1" type="ORF">DmAi_24650</name>
</gene>
<comment type="caution">
    <text evidence="1">The sequence shown here is derived from an EMBL/GenBank/DDBJ whole genome shotgun (WGS) entry which is preliminary data.</text>
</comment>
<keyword evidence="2" id="KW-1185">Reference proteome</keyword>
<reference evidence="1 2" key="1">
    <citation type="journal article" date="2020" name="Cell Rep.">
        <title>Local necrotic cells trigger systemic immune activation via gut microbiome dysbiosis in Drosophila.</title>
        <authorList>
            <person name="Kosakamoto H."/>
            <person name="Yamauchi T."/>
            <person name="Akuzawa-Tokita Y."/>
            <person name="Nishimura K."/>
            <person name="Soga T."/>
            <person name="Murakami T."/>
            <person name="Mori H."/>
            <person name="Yamamoto K."/>
            <person name="Miyazaki R."/>
            <person name="Koto A."/>
            <person name="Miura M."/>
            <person name="Obata F."/>
        </authorList>
    </citation>
    <scope>NUCLEOTIDE SEQUENCE [LARGE SCALE GENOMIC DNA]</scope>
    <source>
        <strain evidence="1 2">Ai</strain>
    </source>
</reference>
<evidence type="ECO:0000313" key="2">
    <source>
        <dbReference type="Proteomes" id="UP000548726"/>
    </source>
</evidence>
<protein>
    <submittedName>
        <fullName evidence="1">Uncharacterized protein</fullName>
    </submittedName>
</protein>
<dbReference type="EMBL" id="BLJP01000012">
    <property type="protein sequence ID" value="GFE94406.1"/>
    <property type="molecule type" value="Genomic_DNA"/>
</dbReference>
<name>A0A6V8ICV7_9PROT</name>
<accession>A0A6V8ICV7</accession>
<dbReference type="AlphaFoldDB" id="A0A6V8ICV7"/>
<dbReference type="Proteomes" id="UP000548726">
    <property type="component" value="Unassembled WGS sequence"/>
</dbReference>
<organism evidence="1 2">
    <name type="scientific">Acetobacter persici</name>
    <dbReference type="NCBI Taxonomy" id="1076596"/>
    <lineage>
        <taxon>Bacteria</taxon>
        <taxon>Pseudomonadati</taxon>
        <taxon>Pseudomonadota</taxon>
        <taxon>Alphaproteobacteria</taxon>
        <taxon>Acetobacterales</taxon>
        <taxon>Acetobacteraceae</taxon>
        <taxon>Acetobacter</taxon>
    </lineage>
</organism>
<sequence length="62" mass="6684">MGPIMPPLLTIVSRMVFGGQLPVEMHGLICIQAVLAYGLQLLNLFRALPSGLCLSWRTAFAG</sequence>
<evidence type="ECO:0000313" key="1">
    <source>
        <dbReference type="EMBL" id="GFE94406.1"/>
    </source>
</evidence>